<name>A0A6A0GUB6_HYAAZ</name>
<feature type="compositionally biased region" description="Basic residues" evidence="1">
    <location>
        <begin position="303"/>
        <end position="312"/>
    </location>
</feature>
<feature type="compositionally biased region" description="Basic and acidic residues" evidence="1">
    <location>
        <begin position="120"/>
        <end position="136"/>
    </location>
</feature>
<feature type="compositionally biased region" description="Acidic residues" evidence="1">
    <location>
        <begin position="491"/>
        <end position="507"/>
    </location>
</feature>
<accession>A0A6A0GUB6</accession>
<dbReference type="AlphaFoldDB" id="A0A6A0GUB6"/>
<dbReference type="EMBL" id="JQDR03014522">
    <property type="protein sequence ID" value="KAA0187956.1"/>
    <property type="molecule type" value="Genomic_DNA"/>
</dbReference>
<protein>
    <submittedName>
        <fullName evidence="2">Uncharacterized protein</fullName>
    </submittedName>
</protein>
<reference evidence="2" key="2">
    <citation type="journal article" date="2018" name="Environ. Sci. Technol.">
        <title>The Toxicogenome of Hyalella azteca: A Model for Sediment Ecotoxicology and Evolutionary Toxicology.</title>
        <authorList>
            <person name="Poynton H.C."/>
            <person name="Hasenbein S."/>
            <person name="Benoit J.B."/>
            <person name="Sepulveda M.S."/>
            <person name="Poelchau M.F."/>
            <person name="Hughes D.S.T."/>
            <person name="Murali S.C."/>
            <person name="Chen S."/>
            <person name="Glastad K.M."/>
            <person name="Goodisman M.A.D."/>
            <person name="Werren J.H."/>
            <person name="Vineis J.H."/>
            <person name="Bowen J.L."/>
            <person name="Friedrich M."/>
            <person name="Jones J."/>
            <person name="Robertson H.M."/>
            <person name="Feyereisen R."/>
            <person name="Mechler-Hickson A."/>
            <person name="Mathers N."/>
            <person name="Lee C.E."/>
            <person name="Colbourne J.K."/>
            <person name="Biales A."/>
            <person name="Johnston J.S."/>
            <person name="Wellborn G.A."/>
            <person name="Rosendale A.J."/>
            <person name="Cridge A.G."/>
            <person name="Munoz-Torres M.C."/>
            <person name="Bain P.A."/>
            <person name="Manny A.R."/>
            <person name="Major K.M."/>
            <person name="Lambert F.N."/>
            <person name="Vulpe C.D."/>
            <person name="Tuck P."/>
            <person name="Blalock B.J."/>
            <person name="Lin Y.Y."/>
            <person name="Smith M.E."/>
            <person name="Ochoa-Acuna H."/>
            <person name="Chen M.M."/>
            <person name="Childers C.P."/>
            <person name="Qu J."/>
            <person name="Dugan S."/>
            <person name="Lee S.L."/>
            <person name="Chao H."/>
            <person name="Dinh H."/>
            <person name="Han Y."/>
            <person name="Doddapaneni H."/>
            <person name="Worley K.C."/>
            <person name="Muzny D.M."/>
            <person name="Gibbs R.A."/>
            <person name="Richards S."/>
        </authorList>
    </citation>
    <scope>NUCLEOTIDE SEQUENCE</scope>
    <source>
        <strain evidence="2">HAZT.00-mixed</strain>
        <tissue evidence="2">Whole organism</tissue>
    </source>
</reference>
<feature type="compositionally biased region" description="Basic and acidic residues" evidence="1">
    <location>
        <begin position="168"/>
        <end position="264"/>
    </location>
</feature>
<sequence>MSSSSKPAMSNEASNGSDGVSDSEEANDNRGLKRPMVTGAPAPKIKKKLKEGSVLDKKTAKLLQRKQLQQELLKKQQQKLQERLEADHARDKERQQKEEDEKKKRLSLEVGNLSEVVESNSHKEKSICAETKDNSRSADVVETLIKQDPEIKNPFSFKSSLNTTDQSSIKHDPEVKDPFSFKSASDTKESKDGSTIKSDPDVKDPFSIKSASDIKESKDGSLIKCDPEVKDPFSLKSSLDTKEDKPIVKESDLNNDPSYEKELFSEADSWGQLAIKKEEKQCHNIETDSQADPNNEQSESAKISKKEKKRSRKDKDNKDSDSDEDSKVSKKKKIDSDGEKPSKSKKKKSKGKDYYSDSNSSDDEGGRSRSKTSSSSLAARPKIKNVRKNIRDILSEDKLEEGTLAAQKEEKLRLQRLQEKRNAIREYMEKQEVERLVAEVSANLEAVGQVEDVVEDDIAGLAGLDSAVTIQKLDDPVCEEEAEGFSADEITASEEPDEEKLQEEQVA</sequence>
<feature type="region of interest" description="Disordered" evidence="1">
    <location>
        <begin position="281"/>
        <end position="389"/>
    </location>
</feature>
<reference evidence="2" key="1">
    <citation type="submission" date="2014-08" db="EMBL/GenBank/DDBJ databases">
        <authorList>
            <person name="Murali S."/>
            <person name="Richards S."/>
            <person name="Bandaranaike D."/>
            <person name="Bellair M."/>
            <person name="Blankenburg K."/>
            <person name="Chao H."/>
            <person name="Dinh H."/>
            <person name="Doddapaneni H."/>
            <person name="Dugan-Rocha S."/>
            <person name="Elkadiri S."/>
            <person name="Gnanaolivu R."/>
            <person name="Hughes D."/>
            <person name="Lee S."/>
            <person name="Li M."/>
            <person name="Ming W."/>
            <person name="Munidasa M."/>
            <person name="Muniz J."/>
            <person name="Nguyen L."/>
            <person name="Osuji N."/>
            <person name="Pu L.-L."/>
            <person name="Puazo M."/>
            <person name="Skinner E."/>
            <person name="Qu C."/>
            <person name="Quiroz J."/>
            <person name="Raj R."/>
            <person name="Weissenberger G."/>
            <person name="Xin Y."/>
            <person name="Zou X."/>
            <person name="Han Y."/>
            <person name="Worley K."/>
            <person name="Muzny D."/>
            <person name="Gibbs R."/>
        </authorList>
    </citation>
    <scope>NUCLEOTIDE SEQUENCE</scope>
    <source>
        <strain evidence="2">HAZT.00-mixed</strain>
        <tissue evidence="2">Whole organism</tissue>
    </source>
</reference>
<feature type="region of interest" description="Disordered" evidence="1">
    <location>
        <begin position="1"/>
        <end position="56"/>
    </location>
</feature>
<gene>
    <name evidence="2" type="ORF">HAZT_HAZT000448</name>
</gene>
<feature type="region of interest" description="Disordered" evidence="1">
    <location>
        <begin position="480"/>
        <end position="507"/>
    </location>
</feature>
<comment type="caution">
    <text evidence="2">The sequence shown here is derived from an EMBL/GenBank/DDBJ whole genome shotgun (WGS) entry which is preliminary data.</text>
</comment>
<dbReference type="Proteomes" id="UP000711488">
    <property type="component" value="Unassembled WGS sequence"/>
</dbReference>
<evidence type="ECO:0000313" key="2">
    <source>
        <dbReference type="EMBL" id="KAA0187956.1"/>
    </source>
</evidence>
<feature type="region of interest" description="Disordered" evidence="1">
    <location>
        <begin position="73"/>
        <end position="265"/>
    </location>
</feature>
<feature type="compositionally biased region" description="Polar residues" evidence="1">
    <location>
        <begin position="1"/>
        <end position="20"/>
    </location>
</feature>
<feature type="compositionally biased region" description="Basic and acidic residues" evidence="1">
    <location>
        <begin position="313"/>
        <end position="342"/>
    </location>
</feature>
<feature type="compositionally biased region" description="Polar residues" evidence="1">
    <location>
        <begin position="287"/>
        <end position="297"/>
    </location>
</feature>
<reference evidence="2" key="3">
    <citation type="submission" date="2019-06" db="EMBL/GenBank/DDBJ databases">
        <authorList>
            <person name="Poynton C."/>
            <person name="Hasenbein S."/>
            <person name="Benoit J.B."/>
            <person name="Sepulveda M.S."/>
            <person name="Poelchau M.F."/>
            <person name="Murali S.C."/>
            <person name="Chen S."/>
            <person name="Glastad K.M."/>
            <person name="Werren J.H."/>
            <person name="Vineis J.H."/>
            <person name="Bowen J.L."/>
            <person name="Friedrich M."/>
            <person name="Jones J."/>
            <person name="Robertson H.M."/>
            <person name="Feyereisen R."/>
            <person name="Mechler-Hickson A."/>
            <person name="Mathers N."/>
            <person name="Lee C.E."/>
            <person name="Colbourne J.K."/>
            <person name="Biales A."/>
            <person name="Johnston J.S."/>
            <person name="Wellborn G.A."/>
            <person name="Rosendale A.J."/>
            <person name="Cridge A.G."/>
            <person name="Munoz-Torres M.C."/>
            <person name="Bain P.A."/>
            <person name="Manny A.R."/>
            <person name="Major K.M."/>
            <person name="Lambert F.N."/>
            <person name="Vulpe C.D."/>
            <person name="Tuck P."/>
            <person name="Blalock B.J."/>
            <person name="Lin Y.-Y."/>
            <person name="Smith M.E."/>
            <person name="Ochoa-Acuna H."/>
            <person name="Chen M.-J.M."/>
            <person name="Childers C.P."/>
            <person name="Qu J."/>
            <person name="Dugan S."/>
            <person name="Lee S.L."/>
            <person name="Chao H."/>
            <person name="Dinh H."/>
            <person name="Han Y."/>
            <person name="Doddapaneni H."/>
            <person name="Worley K.C."/>
            <person name="Muzny D.M."/>
            <person name="Gibbs R.A."/>
            <person name="Richards S."/>
        </authorList>
    </citation>
    <scope>NUCLEOTIDE SEQUENCE</scope>
    <source>
        <strain evidence="2">HAZT.00-mixed</strain>
        <tissue evidence="2">Whole organism</tissue>
    </source>
</reference>
<organism evidence="2">
    <name type="scientific">Hyalella azteca</name>
    <name type="common">Amphipod</name>
    <dbReference type="NCBI Taxonomy" id="294128"/>
    <lineage>
        <taxon>Eukaryota</taxon>
        <taxon>Metazoa</taxon>
        <taxon>Ecdysozoa</taxon>
        <taxon>Arthropoda</taxon>
        <taxon>Crustacea</taxon>
        <taxon>Multicrustacea</taxon>
        <taxon>Malacostraca</taxon>
        <taxon>Eumalacostraca</taxon>
        <taxon>Peracarida</taxon>
        <taxon>Amphipoda</taxon>
        <taxon>Senticaudata</taxon>
        <taxon>Talitrida</taxon>
        <taxon>Talitroidea</taxon>
        <taxon>Hyalellidae</taxon>
        <taxon>Hyalella</taxon>
    </lineage>
</organism>
<feature type="compositionally biased region" description="Polar residues" evidence="1">
    <location>
        <begin position="156"/>
        <end position="167"/>
    </location>
</feature>
<evidence type="ECO:0000256" key="1">
    <source>
        <dbReference type="SAM" id="MobiDB-lite"/>
    </source>
</evidence>
<feature type="compositionally biased region" description="Basic and acidic residues" evidence="1">
    <location>
        <begin position="80"/>
        <end position="107"/>
    </location>
</feature>
<dbReference type="OrthoDB" id="2020972at2759"/>
<proteinExistence type="predicted"/>